<dbReference type="GeneID" id="8852410"/>
<evidence type="ECO:0000313" key="3">
    <source>
        <dbReference type="Proteomes" id="UP000006671"/>
    </source>
</evidence>
<evidence type="ECO:0000313" key="2">
    <source>
        <dbReference type="EMBL" id="EFC48691.1"/>
    </source>
</evidence>
<evidence type="ECO:0000256" key="1">
    <source>
        <dbReference type="SAM" id="SignalP"/>
    </source>
</evidence>
<dbReference type="KEGG" id="ngr:NAEGRDRAFT_63165"/>
<keyword evidence="3" id="KW-1185">Reference proteome</keyword>
<dbReference type="EMBL" id="GG738850">
    <property type="protein sequence ID" value="EFC48691.1"/>
    <property type="molecule type" value="Genomic_DNA"/>
</dbReference>
<dbReference type="Proteomes" id="UP000006671">
    <property type="component" value="Unassembled WGS sequence"/>
</dbReference>
<protein>
    <submittedName>
        <fullName evidence="2">Predicted protein</fullName>
    </submittedName>
</protein>
<sequence>MQQRNHHSTLTILIFLIFIGLTLSCHAFSCNVGYDKLGNYYGATQSCPSGFVCYRYDLKDPNMGEKIYGFTPESNCNSWRAQPAAYPNLVCCASQLCNDKNAIGGATSFAVVDGNGNGTRTGMGVKDSALSRELVQLVIVVALIFTCFVL</sequence>
<accession>D2V2Z0</accession>
<gene>
    <name evidence="2" type="ORF">NAEGRDRAFT_63165</name>
</gene>
<name>D2V2Z0_NAEGR</name>
<dbReference type="RefSeq" id="XP_002681435.1">
    <property type="nucleotide sequence ID" value="XM_002681389.1"/>
</dbReference>
<dbReference type="VEuPathDB" id="AmoebaDB:NAEGRDRAFT_63165"/>
<dbReference type="SUPFAM" id="SSF57302">
    <property type="entry name" value="Snake toxin-like"/>
    <property type="match status" value="1"/>
</dbReference>
<reference evidence="2 3" key="1">
    <citation type="journal article" date="2010" name="Cell">
        <title>The genome of Naegleria gruberi illuminates early eukaryotic versatility.</title>
        <authorList>
            <person name="Fritz-Laylin L.K."/>
            <person name="Prochnik S.E."/>
            <person name="Ginger M.L."/>
            <person name="Dacks J.B."/>
            <person name="Carpenter M.L."/>
            <person name="Field M.C."/>
            <person name="Kuo A."/>
            <person name="Paredez A."/>
            <person name="Chapman J."/>
            <person name="Pham J."/>
            <person name="Shu S."/>
            <person name="Neupane R."/>
            <person name="Cipriano M."/>
            <person name="Mancuso J."/>
            <person name="Tu H."/>
            <person name="Salamov A."/>
            <person name="Lindquist E."/>
            <person name="Shapiro H."/>
            <person name="Lucas S."/>
            <person name="Grigoriev I.V."/>
            <person name="Cande W.Z."/>
            <person name="Fulton C."/>
            <person name="Rokhsar D.S."/>
            <person name="Dawson S.C."/>
        </authorList>
    </citation>
    <scope>NUCLEOTIDE SEQUENCE [LARGE SCALE GENOMIC DNA]</scope>
    <source>
        <strain evidence="2 3">NEG-M</strain>
    </source>
</reference>
<organism evidence="3">
    <name type="scientific">Naegleria gruberi</name>
    <name type="common">Amoeba</name>
    <dbReference type="NCBI Taxonomy" id="5762"/>
    <lineage>
        <taxon>Eukaryota</taxon>
        <taxon>Discoba</taxon>
        <taxon>Heterolobosea</taxon>
        <taxon>Tetramitia</taxon>
        <taxon>Eutetramitia</taxon>
        <taxon>Vahlkampfiidae</taxon>
        <taxon>Naegleria</taxon>
    </lineage>
</organism>
<proteinExistence type="predicted"/>
<keyword evidence="1" id="KW-0732">Signal</keyword>
<dbReference type="InterPro" id="IPR045860">
    <property type="entry name" value="Snake_toxin-like_sf"/>
</dbReference>
<dbReference type="AlphaFoldDB" id="D2V2Z0"/>
<feature type="signal peptide" evidence="1">
    <location>
        <begin position="1"/>
        <end position="24"/>
    </location>
</feature>
<dbReference type="PROSITE" id="PS51257">
    <property type="entry name" value="PROKAR_LIPOPROTEIN"/>
    <property type="match status" value="1"/>
</dbReference>
<dbReference type="InParanoid" id="D2V2Z0"/>
<feature type="chain" id="PRO_5003037247" evidence="1">
    <location>
        <begin position="25"/>
        <end position="150"/>
    </location>
</feature>